<evidence type="ECO:0000313" key="3">
    <source>
        <dbReference type="Proteomes" id="UP000561066"/>
    </source>
</evidence>
<dbReference type="EMBL" id="JABEQH010000025">
    <property type="protein sequence ID" value="MBB2177265.1"/>
    <property type="molecule type" value="Genomic_DNA"/>
</dbReference>
<sequence>MKSNCHADGPFQTVETTTVQAGETIGLLGIPPEAHGLVLFAHGSGSGRFSPRNTHVAHALHRAGLATLLVDLLRDNEDQDRRKVFDIPLLAARLAGAAQWARHAAHLAALPICYFGASTGAAAALLAASTDTARIAAIVSRGGRPDLAGATALARVRAPTLLIVGGRDDDVLALNRAALGAMRCERNLVIVPGATHLFEEPGTLDQVVDHATRWFLAHVRQPPRSAPAPG</sequence>
<name>A0A7W4J9P5_9PROT</name>
<evidence type="ECO:0000313" key="2">
    <source>
        <dbReference type="EMBL" id="MBB2177265.1"/>
    </source>
</evidence>
<dbReference type="GO" id="GO:0016787">
    <property type="term" value="F:hydrolase activity"/>
    <property type="evidence" value="ECO:0007669"/>
    <property type="project" value="UniProtKB-KW"/>
</dbReference>
<dbReference type="Pfam" id="PF20408">
    <property type="entry name" value="Abhydrolase_11"/>
    <property type="match status" value="1"/>
</dbReference>
<protein>
    <submittedName>
        <fullName evidence="2">Alpha/beta hydrolase</fullName>
    </submittedName>
</protein>
<comment type="caution">
    <text evidence="2">The sequence shown here is derived from an EMBL/GenBank/DDBJ whole genome shotgun (WGS) entry which is preliminary data.</text>
</comment>
<organism evidence="2 3">
    <name type="scientific">Gluconacetobacter johannae</name>
    <dbReference type="NCBI Taxonomy" id="112140"/>
    <lineage>
        <taxon>Bacteria</taxon>
        <taxon>Pseudomonadati</taxon>
        <taxon>Pseudomonadota</taxon>
        <taxon>Alphaproteobacteria</taxon>
        <taxon>Acetobacterales</taxon>
        <taxon>Acetobacteraceae</taxon>
        <taxon>Gluconacetobacter</taxon>
    </lineage>
</organism>
<dbReference type="Proteomes" id="UP000561066">
    <property type="component" value="Unassembled WGS sequence"/>
</dbReference>
<dbReference type="Gene3D" id="3.40.50.1820">
    <property type="entry name" value="alpha/beta hydrolase"/>
    <property type="match status" value="1"/>
</dbReference>
<keyword evidence="3" id="KW-1185">Reference proteome</keyword>
<evidence type="ECO:0000259" key="1">
    <source>
        <dbReference type="Pfam" id="PF20408"/>
    </source>
</evidence>
<reference evidence="2 3" key="1">
    <citation type="submission" date="2020-04" db="EMBL/GenBank/DDBJ databases">
        <title>Description of novel Gluconacetobacter.</title>
        <authorList>
            <person name="Sombolestani A."/>
        </authorList>
    </citation>
    <scope>NUCLEOTIDE SEQUENCE [LARGE SCALE GENOMIC DNA]</scope>
    <source>
        <strain evidence="2 3">LMG 21312</strain>
    </source>
</reference>
<feature type="domain" description="KANL3/Tex30 alpha/beta hydrolase-like" evidence="1">
    <location>
        <begin position="37"/>
        <end position="201"/>
    </location>
</feature>
<dbReference type="SUPFAM" id="SSF53474">
    <property type="entry name" value="alpha/beta-Hydrolases"/>
    <property type="match status" value="1"/>
</dbReference>
<dbReference type="InterPro" id="IPR029058">
    <property type="entry name" value="AB_hydrolase_fold"/>
</dbReference>
<dbReference type="RefSeq" id="WP_182944605.1">
    <property type="nucleotide sequence ID" value="NZ_JABEQH010000025.1"/>
</dbReference>
<dbReference type="InterPro" id="IPR046879">
    <property type="entry name" value="KANL3/Tex30_Abhydrolase"/>
</dbReference>
<dbReference type="AlphaFoldDB" id="A0A7W4J9P5"/>
<proteinExistence type="predicted"/>
<gene>
    <name evidence="2" type="ORF">HLH21_15260</name>
</gene>
<accession>A0A7W4J9P5</accession>
<keyword evidence="2" id="KW-0378">Hydrolase</keyword>